<feature type="region of interest" description="Disordered" evidence="1">
    <location>
        <begin position="1"/>
        <end position="43"/>
    </location>
</feature>
<feature type="compositionally biased region" description="Basic and acidic residues" evidence="1">
    <location>
        <begin position="557"/>
        <end position="572"/>
    </location>
</feature>
<feature type="compositionally biased region" description="Polar residues" evidence="1">
    <location>
        <begin position="597"/>
        <end position="607"/>
    </location>
</feature>
<comment type="caution">
    <text evidence="2">The sequence shown here is derived from an EMBL/GenBank/DDBJ whole genome shotgun (WGS) entry which is preliminary data.</text>
</comment>
<dbReference type="Proteomes" id="UP000290288">
    <property type="component" value="Unassembled WGS sequence"/>
</dbReference>
<dbReference type="EMBL" id="SDEE01002011">
    <property type="protein sequence ID" value="RXW11344.1"/>
    <property type="molecule type" value="Genomic_DNA"/>
</dbReference>
<feature type="compositionally biased region" description="Basic and acidic residues" evidence="1">
    <location>
        <begin position="17"/>
        <end position="34"/>
    </location>
</feature>
<gene>
    <name evidence="2" type="ORF">EST38_g14511</name>
</gene>
<proteinExistence type="predicted"/>
<feature type="compositionally biased region" description="Low complexity" evidence="1">
    <location>
        <begin position="702"/>
        <end position="731"/>
    </location>
</feature>
<feature type="compositionally biased region" description="Basic residues" evidence="1">
    <location>
        <begin position="504"/>
        <end position="513"/>
    </location>
</feature>
<dbReference type="AlphaFoldDB" id="A0A4Q2CZH3"/>
<sequence>MPTSKRPRDSTQEQEDREFSADETHGEKGRESVPKRRTGHPSLLRRAIRTRHKFKLSEADENICRETLKIFRKAPLSQRPGLLLRTTKKILGLYQAKHGKPASQFTAKSAQDAVNSWMRERTRNRRKAAKLGTKAYNERNVWLSLNKEKVPDKVKELETLEEHRGKPSVALFQLAVSELMKGVPEEERVNLQIAACEWNATGPVEEVQKKKALETVKKRSHAFFSDCFRQTGGMFYVLYAVKTDKGVNAGGMDFTQLVGAPGFSTKCRTAILESGIHQLWEDHVTNIWEEAMEGEPVTVQKSRARRLLTLETNEWGEPRLPNMEDLEELCAVAQGAVDRDFLQSLLRTFLTMHWGLAGPLSSSRPTVPWSKIAASPRDFVDEEFWPDDLLRCLKDPSAVVVEDCSVLLTFWYERQVRLDRTNDTIEDADAEEEITKVFEWSHWTTRGKGADITPRYPRRKINPIPKKPGSGGSDEEIEMQARSGSDEEIEMPARSGKEGAKDRAKSRRSKQRNKTSQAALRKKKGEAEWNIRGNSDEEGDESDDDADGWDEPWGGIAEDHDSREDLGREPRTPESGQKADSGSESEEDSKGDSHSKTPASMQEGGSKSDSDSDELQEPMHEDGEGVSGDPDCQRRWEVDFDQGSPEDGSKSDSDSDEIQEPMHEDGDGVSGDPDCQTRREVDSDQGSPEPVKGSIHGRRTGSEPGKSDPGSDPDGSDSDGSGTEVEGSPKI</sequence>
<feature type="compositionally biased region" description="Basic and acidic residues" evidence="1">
    <location>
        <begin position="1"/>
        <end position="11"/>
    </location>
</feature>
<feature type="region of interest" description="Disordered" evidence="1">
    <location>
        <begin position="449"/>
        <end position="731"/>
    </location>
</feature>
<evidence type="ECO:0000313" key="3">
    <source>
        <dbReference type="Proteomes" id="UP000290288"/>
    </source>
</evidence>
<protein>
    <submittedName>
        <fullName evidence="2">Uncharacterized protein</fullName>
    </submittedName>
</protein>
<dbReference type="OrthoDB" id="3002782at2759"/>
<organism evidence="2 3">
    <name type="scientific">Candolleomyces aberdarensis</name>
    <dbReference type="NCBI Taxonomy" id="2316362"/>
    <lineage>
        <taxon>Eukaryota</taxon>
        <taxon>Fungi</taxon>
        <taxon>Dikarya</taxon>
        <taxon>Basidiomycota</taxon>
        <taxon>Agaricomycotina</taxon>
        <taxon>Agaricomycetes</taxon>
        <taxon>Agaricomycetidae</taxon>
        <taxon>Agaricales</taxon>
        <taxon>Agaricineae</taxon>
        <taxon>Psathyrellaceae</taxon>
        <taxon>Candolleomyces</taxon>
    </lineage>
</organism>
<reference evidence="2 3" key="1">
    <citation type="submission" date="2019-01" db="EMBL/GenBank/DDBJ databases">
        <title>Draft genome sequence of Psathyrella aberdarensis IHI B618.</title>
        <authorList>
            <person name="Buettner E."/>
            <person name="Kellner H."/>
        </authorList>
    </citation>
    <scope>NUCLEOTIDE SEQUENCE [LARGE SCALE GENOMIC DNA]</scope>
    <source>
        <strain evidence="2 3">IHI B618</strain>
    </source>
</reference>
<feature type="compositionally biased region" description="Acidic residues" evidence="1">
    <location>
        <begin position="536"/>
        <end position="550"/>
    </location>
</feature>
<name>A0A4Q2CZH3_9AGAR</name>
<accession>A0A4Q2CZH3</accession>
<evidence type="ECO:0000256" key="1">
    <source>
        <dbReference type="SAM" id="MobiDB-lite"/>
    </source>
</evidence>
<keyword evidence="3" id="KW-1185">Reference proteome</keyword>
<evidence type="ECO:0000313" key="2">
    <source>
        <dbReference type="EMBL" id="RXW11344.1"/>
    </source>
</evidence>